<feature type="region of interest" description="Disordered" evidence="6">
    <location>
        <begin position="893"/>
        <end position="945"/>
    </location>
</feature>
<evidence type="ECO:0000259" key="8">
    <source>
        <dbReference type="PROSITE" id="PS51777"/>
    </source>
</evidence>
<dbReference type="FunFam" id="1.20.5.1000:FF:000001">
    <property type="entry name" value="C-Jun-amino-terminal kinase-interacting protein 3 isoform X2"/>
    <property type="match status" value="1"/>
</dbReference>
<dbReference type="EMBL" id="JAIZAY010000015">
    <property type="protein sequence ID" value="KAJ8028726.1"/>
    <property type="molecule type" value="Genomic_DNA"/>
</dbReference>
<feature type="compositionally biased region" description="Low complexity" evidence="6">
    <location>
        <begin position="894"/>
        <end position="912"/>
    </location>
</feature>
<evidence type="ECO:0000256" key="4">
    <source>
        <dbReference type="ARBA" id="ARBA00023054"/>
    </source>
</evidence>
<dbReference type="Pfam" id="PF16471">
    <property type="entry name" value="JIP_LZII"/>
    <property type="match status" value="1"/>
</dbReference>
<dbReference type="GO" id="GO:0019894">
    <property type="term" value="F:kinesin binding"/>
    <property type="evidence" value="ECO:0007669"/>
    <property type="project" value="TreeGrafter"/>
</dbReference>
<dbReference type="PROSITE" id="PS51777">
    <property type="entry name" value="RH2"/>
    <property type="match status" value="1"/>
</dbReference>
<dbReference type="InterPro" id="IPR034744">
    <property type="entry name" value="RH2"/>
</dbReference>
<feature type="compositionally biased region" description="Acidic residues" evidence="6">
    <location>
        <begin position="369"/>
        <end position="380"/>
    </location>
</feature>
<dbReference type="GO" id="GO:0016192">
    <property type="term" value="P:vesicle-mediated transport"/>
    <property type="evidence" value="ECO:0007669"/>
    <property type="project" value="TreeGrafter"/>
</dbReference>
<feature type="region of interest" description="Disordered" evidence="6">
    <location>
        <begin position="1269"/>
        <end position="1300"/>
    </location>
</feature>
<feature type="domain" description="RH2" evidence="8">
    <location>
        <begin position="483"/>
        <end position="555"/>
    </location>
</feature>
<dbReference type="Proteomes" id="UP001152320">
    <property type="component" value="Chromosome 15"/>
</dbReference>
<evidence type="ECO:0000259" key="7">
    <source>
        <dbReference type="PROSITE" id="PS51776"/>
    </source>
</evidence>
<organism evidence="9 10">
    <name type="scientific">Holothuria leucospilota</name>
    <name type="common">Black long sea cucumber</name>
    <name type="synonym">Mertensiothuria leucospilota</name>
    <dbReference type="NCBI Taxonomy" id="206669"/>
    <lineage>
        <taxon>Eukaryota</taxon>
        <taxon>Metazoa</taxon>
        <taxon>Echinodermata</taxon>
        <taxon>Eleutherozoa</taxon>
        <taxon>Echinozoa</taxon>
        <taxon>Holothuroidea</taxon>
        <taxon>Aspidochirotacea</taxon>
        <taxon>Aspidochirotida</taxon>
        <taxon>Holothuriidae</taxon>
        <taxon>Holothuria</taxon>
    </lineage>
</organism>
<dbReference type="Pfam" id="PF09744">
    <property type="entry name" value="RH1"/>
    <property type="match status" value="1"/>
</dbReference>
<keyword evidence="10" id="KW-1185">Reference proteome</keyword>
<sequence>MEEVMENEVVYGNQEESVQGVMSERVQSLAASIYREFEKMIKLYDEDVVKELMPLVVSLLEGLDQEVSENQECKVELELLKDDNEQLITQYEREKQLRRQAEQKYLEYEDVNDQEKRALQSRLEAAEMNQKQQTLKLKNYTDQIARHEYRELDMKKEYQTLQKRHNEVLQKYMEYVDRIKLSGHNDTQGTPRFKGRLPDRERLLENIRINIPRNVPSEFMEDGPESLPHEGNDHQSLSTPTTPVRELPGAGGRPNNATLQQEMISSSTSPDKSIGTSMAPQTNTETQATVDTVHAETVMTPIDNRNLSPEMAALVASTPELAGLAKRAERPSDLPNLQSVKQPNIFDELGPETAAELDDSFNITVDPSEFSDSDSDDSDSTFEGLSTPLTGMGKEVENILMENSELRATKNALSVVKDDLIAKVDQLTAEAELLKQELHHSQVAKKKLSERITELETDVKKAREESEKMKEVEDDDGVPMAQRKRFTRVEMARVLMERNQYKERLMELQEAVRWTEMIRASREHPSFEGKKTRSGIWKLFSSLFSSNNAPPRRPIPQGNVRYNAPKGSVAPHGKQRSTTVASLEQKTKVFDFLDDGPGQRARIRQDQYSKVKAHVRKDDGRVQAYGWSLPAKNPSPSKNANQQPESSRSAMMGVPVPIYCRPLFEKEAGTKIWCAAGVNLSGGRTRDGGSIVGASVFYSSSTEELEGSGDKNKDSSELGRLDEEITQQQLQLEKSRKSQLSSYVWILTSNQNTSKVTVVDANQPQMILSTFRVSNQNIISIASVPGAMESDYPTTENIAATAESGDDTTSVSSNDSSFGNVTLVSASIPATPRSLTPTSDRDLNENSDFKAEVGEANVKHDITSVNEAERVLTTAATAAPLPDTVGMEGVVRESTLSKSDSGASSDADSTGDPLGATTDPIPTETIVSRPRTSTVETPSDLLKDGLSTAPEEAELMHEEADKKSTVMPTMWMGAQNGNLYIHSAVSRWKRCLHAVKLKDSILEIVHIKGRVMAALADGSVAVFHRSEDGQWDFANYHLLDLGRPQHSLRCMTIAGQKIWCGIRNKIHIINPETLKVEKSFDAHPRKESQVRLMAWQGDGVWVSIRLDSTLRLYHAHTCQHLQDVDIEPYVSKMLGTGKLGFSFVRITSLLIACNRLWVGTSNGVIISIPLTETKKPISSGGSKPGGVIRVYSDAKSDSVRAGTIIPYCSITQAQLSFHGHRDNVKFFVAVPGGIERETIGQGADVASSPEHLKSKNMLVLSGGEGYVDFRAGDGEEDEDSSSSSSYGDGLVNSSRAARSERSHLIVWQVSGVSE</sequence>
<feature type="region of interest" description="Disordered" evidence="6">
    <location>
        <begin position="626"/>
        <end position="649"/>
    </location>
</feature>
<feature type="domain" description="RH1" evidence="7">
    <location>
        <begin position="9"/>
        <end position="97"/>
    </location>
</feature>
<feature type="compositionally biased region" description="Polar residues" evidence="6">
    <location>
        <begin position="634"/>
        <end position="649"/>
    </location>
</feature>
<comment type="similarity">
    <text evidence="2">Belongs to the JIP scaffold family.</text>
</comment>
<dbReference type="Pfam" id="PF19056">
    <property type="entry name" value="WD40_2"/>
    <property type="match status" value="1"/>
</dbReference>
<keyword evidence="9" id="KW-0808">Transferase</keyword>
<dbReference type="Gene3D" id="2.130.10.10">
    <property type="entry name" value="YVTN repeat-like/Quinoprotein amine dehydrogenase"/>
    <property type="match status" value="1"/>
</dbReference>
<dbReference type="InterPro" id="IPR032486">
    <property type="entry name" value="JIP_LZII"/>
</dbReference>
<dbReference type="GO" id="GO:0005078">
    <property type="term" value="F:MAP-kinase scaffold activity"/>
    <property type="evidence" value="ECO:0007669"/>
    <property type="project" value="InterPro"/>
</dbReference>
<feature type="coiled-coil region" evidence="5">
    <location>
        <begin position="417"/>
        <end position="511"/>
    </location>
</feature>
<reference evidence="9" key="1">
    <citation type="submission" date="2021-10" db="EMBL/GenBank/DDBJ databases">
        <title>Tropical sea cucumber genome reveals ecological adaptation and Cuvierian tubules defense mechanism.</title>
        <authorList>
            <person name="Chen T."/>
        </authorList>
    </citation>
    <scope>NUCLEOTIDE SEQUENCE</scope>
    <source>
        <strain evidence="9">Nanhai2018</strain>
        <tissue evidence="9">Muscle</tissue>
    </source>
</reference>
<gene>
    <name evidence="9" type="ORF">HOLleu_31043</name>
</gene>
<evidence type="ECO:0000256" key="1">
    <source>
        <dbReference type="ARBA" id="ARBA00004496"/>
    </source>
</evidence>
<dbReference type="GO" id="GO:0005737">
    <property type="term" value="C:cytoplasm"/>
    <property type="evidence" value="ECO:0007669"/>
    <property type="project" value="UniProtKB-SubCell"/>
</dbReference>
<keyword evidence="4 5" id="KW-0175">Coiled coil</keyword>
<keyword evidence="9" id="KW-0418">Kinase</keyword>
<evidence type="ECO:0000256" key="2">
    <source>
        <dbReference type="ARBA" id="ARBA00009866"/>
    </source>
</evidence>
<proteinExistence type="inferred from homology"/>
<dbReference type="InterPro" id="IPR011047">
    <property type="entry name" value="Quinoprotein_ADH-like_sf"/>
</dbReference>
<keyword evidence="3" id="KW-0963">Cytoplasm</keyword>
<evidence type="ECO:0000313" key="10">
    <source>
        <dbReference type="Proteomes" id="UP001152320"/>
    </source>
</evidence>
<evidence type="ECO:0000313" key="9">
    <source>
        <dbReference type="EMBL" id="KAJ8028726.1"/>
    </source>
</evidence>
<comment type="caution">
    <text evidence="9">The sequence shown here is derived from an EMBL/GenBank/DDBJ whole genome shotgun (WGS) entry which is preliminary data.</text>
</comment>
<dbReference type="GO" id="GO:0016301">
    <property type="term" value="F:kinase activity"/>
    <property type="evidence" value="ECO:0007669"/>
    <property type="project" value="UniProtKB-KW"/>
</dbReference>
<evidence type="ECO:0000256" key="3">
    <source>
        <dbReference type="ARBA" id="ARBA00022490"/>
    </source>
</evidence>
<dbReference type="InterPro" id="IPR015943">
    <property type="entry name" value="WD40/YVTN_repeat-like_dom_sf"/>
</dbReference>
<evidence type="ECO:0000256" key="6">
    <source>
        <dbReference type="SAM" id="MobiDB-lite"/>
    </source>
</evidence>
<dbReference type="PANTHER" id="PTHR13886">
    <property type="entry name" value="JNK/SAPK-ASSOCIATED PROTEIN"/>
    <property type="match status" value="1"/>
</dbReference>
<feature type="coiled-coil region" evidence="5">
    <location>
        <begin position="63"/>
        <end position="143"/>
    </location>
</feature>
<protein>
    <submittedName>
        <fullName evidence="9">C-Jun-amino-terminal kinase-interacting protein 4</fullName>
    </submittedName>
</protein>
<dbReference type="GO" id="GO:0030159">
    <property type="term" value="F:signaling receptor complex adaptor activity"/>
    <property type="evidence" value="ECO:0007669"/>
    <property type="project" value="TreeGrafter"/>
</dbReference>
<feature type="region of interest" description="Disordered" evidence="6">
    <location>
        <begin position="215"/>
        <end position="257"/>
    </location>
</feature>
<dbReference type="OrthoDB" id="10256043at2759"/>
<feature type="region of interest" description="Disordered" evidence="6">
    <location>
        <begin position="365"/>
        <end position="390"/>
    </location>
</feature>
<comment type="subcellular location">
    <subcellularLocation>
        <location evidence="1">Cytoplasm</location>
    </subcellularLocation>
</comment>
<name>A0A9Q1H1M4_HOLLE</name>
<dbReference type="Gene3D" id="1.20.5.1000">
    <property type="entry name" value="arf6 gtpase in complex with a specific effector, jip4"/>
    <property type="match status" value="1"/>
</dbReference>
<accession>A0A9Q1H1M4</accession>
<evidence type="ECO:0000256" key="5">
    <source>
        <dbReference type="SAM" id="Coils"/>
    </source>
</evidence>
<dbReference type="SUPFAM" id="SSF50998">
    <property type="entry name" value="Quinoprotein alcohol dehydrogenase-like"/>
    <property type="match status" value="1"/>
</dbReference>
<dbReference type="InterPro" id="IPR034743">
    <property type="entry name" value="RH1"/>
</dbReference>
<dbReference type="PROSITE" id="PS51776">
    <property type="entry name" value="RH1"/>
    <property type="match status" value="1"/>
</dbReference>
<dbReference type="InterPro" id="IPR039911">
    <property type="entry name" value="JIP3/JIP4"/>
</dbReference>
<dbReference type="PANTHER" id="PTHR13886:SF4">
    <property type="entry name" value="JNK-INTERACTING PROTEIN 3"/>
    <property type="match status" value="1"/>
</dbReference>
<dbReference type="GO" id="GO:0008432">
    <property type="term" value="F:JUN kinase binding"/>
    <property type="evidence" value="ECO:0007669"/>
    <property type="project" value="TreeGrafter"/>
</dbReference>